<keyword evidence="5" id="KW-1185">Reference proteome</keyword>
<keyword evidence="1" id="KW-1133">Transmembrane helix</keyword>
<evidence type="ECO:0000313" key="2">
    <source>
        <dbReference type="EMBL" id="ANU11041.1"/>
    </source>
</evidence>
<sequence length="92" mass="9983">MDILIFVSYIALLSYSVNKFAGNQRHRWIHSGYITAFLLPILVFFLATRTVGTLTGDGIAGGVAGLGYAVATLICGFIFLYVGYTSKNVRDA</sequence>
<dbReference type="EMBL" id="AJYB01000023">
    <property type="protein sequence ID" value="EIM07021.1"/>
    <property type="molecule type" value="Genomic_DNA"/>
</dbReference>
<reference evidence="2" key="3">
    <citation type="submission" date="2016-10" db="EMBL/GenBank/DDBJ databases">
        <authorList>
            <person name="See-Too W.S."/>
        </authorList>
    </citation>
    <scope>NUCLEOTIDE SEQUENCE</scope>
    <source>
        <strain evidence="2">DSM 14505</strain>
    </source>
</reference>
<evidence type="ECO:0000256" key="1">
    <source>
        <dbReference type="SAM" id="Phobius"/>
    </source>
</evidence>
<dbReference type="EMBL" id="CP016534">
    <property type="protein sequence ID" value="ANU11041.1"/>
    <property type="molecule type" value="Genomic_DNA"/>
</dbReference>
<keyword evidence="1" id="KW-0812">Transmembrane</keyword>
<organism evidence="3 4">
    <name type="scientific">Planococcus antarcticus DSM 14505</name>
    <dbReference type="NCBI Taxonomy" id="1185653"/>
    <lineage>
        <taxon>Bacteria</taxon>
        <taxon>Bacillati</taxon>
        <taxon>Bacillota</taxon>
        <taxon>Bacilli</taxon>
        <taxon>Bacillales</taxon>
        <taxon>Caryophanaceae</taxon>
        <taxon>Planococcus</taxon>
    </lineage>
</organism>
<dbReference type="RefSeq" id="WP_006829516.1">
    <property type="nucleotide sequence ID" value="NZ_AJYB01000023.1"/>
</dbReference>
<dbReference type="Proteomes" id="UP000092661">
    <property type="component" value="Chromosome"/>
</dbReference>
<feature type="transmembrane region" description="Helical" evidence="1">
    <location>
        <begin position="28"/>
        <end position="47"/>
    </location>
</feature>
<keyword evidence="1" id="KW-0472">Membrane</keyword>
<dbReference type="KEGG" id="pana:BBH88_12400"/>
<protein>
    <submittedName>
        <fullName evidence="3">Uncharacterized protein</fullName>
    </submittedName>
</protein>
<gene>
    <name evidence="3" type="ORF">A1A1_07564</name>
    <name evidence="2" type="ORF">BBH88_12400</name>
</gene>
<evidence type="ECO:0000313" key="5">
    <source>
        <dbReference type="Proteomes" id="UP000092661"/>
    </source>
</evidence>
<reference evidence="5" key="2">
    <citation type="submission" date="2016-07" db="EMBL/GenBank/DDBJ databases">
        <authorList>
            <person name="See-Too W.S."/>
        </authorList>
    </citation>
    <scope>NUCLEOTIDE SEQUENCE [LARGE SCALE GENOMIC DNA]</scope>
    <source>
        <strain evidence="5">DSM 14505</strain>
    </source>
</reference>
<evidence type="ECO:0000313" key="3">
    <source>
        <dbReference type="EMBL" id="EIM07021.1"/>
    </source>
</evidence>
<accession>A0A1C7DID0</accession>
<dbReference type="AlphaFoldDB" id="A0A1C7DID0"/>
<reference evidence="3 4" key="1">
    <citation type="journal article" date="2012" name="J. Bacteriol.">
        <title>Genome Sequence of the Antarctic Psychrophile Bacterium Planococcus antarcticus DSM 14505.</title>
        <authorList>
            <person name="Margolles A."/>
            <person name="Gueimonde M."/>
            <person name="Sanchez B."/>
        </authorList>
    </citation>
    <scope>NUCLEOTIDE SEQUENCE [LARGE SCALE GENOMIC DNA]</scope>
    <source>
        <strain evidence="3 4">DSM 14505</strain>
    </source>
</reference>
<proteinExistence type="predicted"/>
<dbReference type="Proteomes" id="UP000004725">
    <property type="component" value="Unassembled WGS sequence"/>
</dbReference>
<feature type="transmembrane region" description="Helical" evidence="1">
    <location>
        <begin position="59"/>
        <end position="84"/>
    </location>
</feature>
<name>A0A1C7DID0_9BACL</name>
<evidence type="ECO:0000313" key="4">
    <source>
        <dbReference type="Proteomes" id="UP000004725"/>
    </source>
</evidence>